<sequence>MSDDTLGLDPAIQQRIQGILSAPLDEEAVAAELDKIIIGPPFRRFPAVAYFEGPKVVVKVELKPGIFPLGGEEFDGMIHPPVEGKSVGNLYVRRPLQGSYRIKVSITQERTTIVFRKRLIRDHRRPGEEEPNPAEEPDESEYLDDPIRVDAVVRTGFASSVNDTNGFGVWRRSGVRPPVRA</sequence>
<organism evidence="2 3">
    <name type="scientific">Jaapia argillacea MUCL 33604</name>
    <dbReference type="NCBI Taxonomy" id="933084"/>
    <lineage>
        <taxon>Eukaryota</taxon>
        <taxon>Fungi</taxon>
        <taxon>Dikarya</taxon>
        <taxon>Basidiomycota</taxon>
        <taxon>Agaricomycotina</taxon>
        <taxon>Agaricomycetes</taxon>
        <taxon>Agaricomycetidae</taxon>
        <taxon>Jaapiales</taxon>
        <taxon>Jaapiaceae</taxon>
        <taxon>Jaapia</taxon>
    </lineage>
</organism>
<dbReference type="InParanoid" id="A0A067P3G8"/>
<evidence type="ECO:0000256" key="1">
    <source>
        <dbReference type="SAM" id="MobiDB-lite"/>
    </source>
</evidence>
<keyword evidence="3" id="KW-1185">Reference proteome</keyword>
<dbReference type="Proteomes" id="UP000027265">
    <property type="component" value="Unassembled WGS sequence"/>
</dbReference>
<name>A0A067P3G8_9AGAM</name>
<reference evidence="3" key="1">
    <citation type="journal article" date="2014" name="Proc. Natl. Acad. Sci. U.S.A.">
        <title>Extensive sampling of basidiomycete genomes demonstrates inadequacy of the white-rot/brown-rot paradigm for wood decay fungi.</title>
        <authorList>
            <person name="Riley R."/>
            <person name="Salamov A.A."/>
            <person name="Brown D.W."/>
            <person name="Nagy L.G."/>
            <person name="Floudas D."/>
            <person name="Held B.W."/>
            <person name="Levasseur A."/>
            <person name="Lombard V."/>
            <person name="Morin E."/>
            <person name="Otillar R."/>
            <person name="Lindquist E.A."/>
            <person name="Sun H."/>
            <person name="LaButti K.M."/>
            <person name="Schmutz J."/>
            <person name="Jabbour D."/>
            <person name="Luo H."/>
            <person name="Baker S.E."/>
            <person name="Pisabarro A.G."/>
            <person name="Walton J.D."/>
            <person name="Blanchette R.A."/>
            <person name="Henrissat B."/>
            <person name="Martin F."/>
            <person name="Cullen D."/>
            <person name="Hibbett D.S."/>
            <person name="Grigoriev I.V."/>
        </authorList>
    </citation>
    <scope>NUCLEOTIDE SEQUENCE [LARGE SCALE GENOMIC DNA]</scope>
    <source>
        <strain evidence="3">MUCL 33604</strain>
    </source>
</reference>
<dbReference type="EMBL" id="KL197789">
    <property type="protein sequence ID" value="KDQ49324.1"/>
    <property type="molecule type" value="Genomic_DNA"/>
</dbReference>
<protein>
    <submittedName>
        <fullName evidence="2">Uncharacterized protein</fullName>
    </submittedName>
</protein>
<dbReference type="HOGENOM" id="CLU_115034_0_0_1"/>
<feature type="compositionally biased region" description="Acidic residues" evidence="1">
    <location>
        <begin position="129"/>
        <end position="144"/>
    </location>
</feature>
<evidence type="ECO:0000313" key="2">
    <source>
        <dbReference type="EMBL" id="KDQ49324.1"/>
    </source>
</evidence>
<accession>A0A067P3G8</accession>
<feature type="region of interest" description="Disordered" evidence="1">
    <location>
        <begin position="159"/>
        <end position="181"/>
    </location>
</feature>
<evidence type="ECO:0000313" key="3">
    <source>
        <dbReference type="Proteomes" id="UP000027265"/>
    </source>
</evidence>
<feature type="region of interest" description="Disordered" evidence="1">
    <location>
        <begin position="124"/>
        <end position="145"/>
    </location>
</feature>
<gene>
    <name evidence="2" type="ORF">JAAARDRAFT_63770</name>
</gene>
<dbReference type="AlphaFoldDB" id="A0A067P3G8"/>
<proteinExistence type="predicted"/>